<protein>
    <recommendedName>
        <fullName evidence="5">Essential protein Yae1 N-terminal domain-containing protein</fullName>
    </recommendedName>
</protein>
<keyword evidence="7" id="KW-1185">Reference proteome</keyword>
<dbReference type="STRING" id="623744.A0A553MRK3"/>
<dbReference type="Proteomes" id="UP000316079">
    <property type="component" value="Unassembled WGS sequence"/>
</dbReference>
<evidence type="ECO:0000256" key="1">
    <source>
        <dbReference type="ARBA" id="ARBA00004123"/>
    </source>
</evidence>
<dbReference type="PANTHER" id="PTHR18829">
    <property type="entry name" value="PROTEIN YAE1 HOMOLOG"/>
    <property type="match status" value="1"/>
</dbReference>
<feature type="domain" description="Essential protein Yae1 N-terminal" evidence="5">
    <location>
        <begin position="39"/>
        <end position="76"/>
    </location>
</feature>
<evidence type="ECO:0000256" key="3">
    <source>
        <dbReference type="ARBA" id="ARBA00022490"/>
    </source>
</evidence>
<sequence length="216" mass="24265">MSWLRSVASSEEVFDEDVDDISLQNKEWKYNMEKRTQDGFREGIEAGKEASLQVAFNRGYREGASGIIRIAQLKGIMSAIRCWCQVHVPGTPALSSVTDLLQRVERHEDELVETLRRAQQRPPPSLTEMVDDMEELSVGQKSQDIESRCTCSGKDGANEDCSGIVRSKGEDSEMHSYGSSSKIETLKELQKVCLDLVTELELPDELKLHIRQLTGC</sequence>
<dbReference type="OrthoDB" id="20086at2759"/>
<dbReference type="Pfam" id="PF09811">
    <property type="entry name" value="Yae1_N"/>
    <property type="match status" value="1"/>
</dbReference>
<comment type="caution">
    <text evidence="6">The sequence shown here is derived from an EMBL/GenBank/DDBJ whole genome shotgun (WGS) entry which is preliminary data.</text>
</comment>
<keyword evidence="4" id="KW-0539">Nucleus</keyword>
<evidence type="ECO:0000259" key="5">
    <source>
        <dbReference type="Pfam" id="PF09811"/>
    </source>
</evidence>
<evidence type="ECO:0000313" key="6">
    <source>
        <dbReference type="EMBL" id="TRY55814.1"/>
    </source>
</evidence>
<comment type="subcellular location">
    <subcellularLocation>
        <location evidence="2">Cytoplasm</location>
    </subcellularLocation>
    <subcellularLocation>
        <location evidence="1">Nucleus</location>
    </subcellularLocation>
</comment>
<gene>
    <name evidence="6" type="ORF">DNTS_022295</name>
</gene>
<evidence type="ECO:0000313" key="7">
    <source>
        <dbReference type="Proteomes" id="UP000316079"/>
    </source>
</evidence>
<name>A0A553MRK3_9TELE</name>
<reference evidence="6 7" key="1">
    <citation type="journal article" date="2019" name="Sci. Data">
        <title>Hybrid genome assembly and annotation of Danionella translucida.</title>
        <authorList>
            <person name="Kadobianskyi M."/>
            <person name="Schulze L."/>
            <person name="Schuelke M."/>
            <person name="Judkewitz B."/>
        </authorList>
    </citation>
    <scope>NUCLEOTIDE SEQUENCE [LARGE SCALE GENOMIC DNA]</scope>
    <source>
        <strain evidence="6 7">Bolton</strain>
    </source>
</reference>
<dbReference type="InterPro" id="IPR019191">
    <property type="entry name" value="Essential_protein_Yae1_N"/>
</dbReference>
<proteinExistence type="predicted"/>
<organism evidence="6 7">
    <name type="scientific">Danionella cerebrum</name>
    <dbReference type="NCBI Taxonomy" id="2873325"/>
    <lineage>
        <taxon>Eukaryota</taxon>
        <taxon>Metazoa</taxon>
        <taxon>Chordata</taxon>
        <taxon>Craniata</taxon>
        <taxon>Vertebrata</taxon>
        <taxon>Euteleostomi</taxon>
        <taxon>Actinopterygii</taxon>
        <taxon>Neopterygii</taxon>
        <taxon>Teleostei</taxon>
        <taxon>Ostariophysi</taxon>
        <taxon>Cypriniformes</taxon>
        <taxon>Danionidae</taxon>
        <taxon>Danioninae</taxon>
        <taxon>Danionella</taxon>
    </lineage>
</organism>
<accession>A0A553MRK3</accession>
<keyword evidence="3" id="KW-0963">Cytoplasm</keyword>
<evidence type="ECO:0000256" key="2">
    <source>
        <dbReference type="ARBA" id="ARBA00004496"/>
    </source>
</evidence>
<dbReference type="AlphaFoldDB" id="A0A553MRK3"/>
<dbReference type="InterPro" id="IPR038881">
    <property type="entry name" value="Yae1-like"/>
</dbReference>
<dbReference type="GO" id="GO:0005634">
    <property type="term" value="C:nucleus"/>
    <property type="evidence" value="ECO:0007669"/>
    <property type="project" value="UniProtKB-SubCell"/>
</dbReference>
<dbReference type="GO" id="GO:0005737">
    <property type="term" value="C:cytoplasm"/>
    <property type="evidence" value="ECO:0007669"/>
    <property type="project" value="UniProtKB-SubCell"/>
</dbReference>
<evidence type="ECO:0000256" key="4">
    <source>
        <dbReference type="ARBA" id="ARBA00023242"/>
    </source>
</evidence>
<dbReference type="EMBL" id="SRMA01027308">
    <property type="protein sequence ID" value="TRY55814.1"/>
    <property type="molecule type" value="Genomic_DNA"/>
</dbReference>
<dbReference type="PANTHER" id="PTHR18829:SF0">
    <property type="entry name" value="PROTEIN YAE1 HOMOLOG"/>
    <property type="match status" value="1"/>
</dbReference>